<evidence type="ECO:0000313" key="1">
    <source>
        <dbReference type="EMBL" id="STZ08726.1"/>
    </source>
</evidence>
<proteinExistence type="predicted"/>
<dbReference type="SUPFAM" id="SSF160631">
    <property type="entry name" value="SMI1/KNR4-like"/>
    <property type="match status" value="1"/>
</dbReference>
<evidence type="ECO:0000313" key="2">
    <source>
        <dbReference type="Proteomes" id="UP000254065"/>
    </source>
</evidence>
<dbReference type="InterPro" id="IPR037883">
    <property type="entry name" value="Knr4/Smi1-like_sf"/>
</dbReference>
<dbReference type="AlphaFoldDB" id="A0A378R079"/>
<dbReference type="Proteomes" id="UP000254065">
    <property type="component" value="Unassembled WGS sequence"/>
</dbReference>
<organism evidence="1 2">
    <name type="scientific">Moraxella caprae</name>
    <dbReference type="NCBI Taxonomy" id="90240"/>
    <lineage>
        <taxon>Bacteria</taxon>
        <taxon>Pseudomonadati</taxon>
        <taxon>Pseudomonadota</taxon>
        <taxon>Gammaproteobacteria</taxon>
        <taxon>Moraxellales</taxon>
        <taxon>Moraxellaceae</taxon>
        <taxon>Moraxella</taxon>
    </lineage>
</organism>
<keyword evidence="2" id="KW-1185">Reference proteome</keyword>
<dbReference type="Gene3D" id="3.40.1580.10">
    <property type="entry name" value="SMI1/KNR4-like"/>
    <property type="match status" value="1"/>
</dbReference>
<name>A0A378R079_9GAMM</name>
<protein>
    <submittedName>
        <fullName evidence="1">Uncharacterized protein</fullName>
    </submittedName>
</protein>
<dbReference type="STRING" id="1122244.GCA_000426885_01045"/>
<accession>A0A378R079</accession>
<reference evidence="1 2" key="1">
    <citation type="submission" date="2018-06" db="EMBL/GenBank/DDBJ databases">
        <authorList>
            <consortium name="Pathogen Informatics"/>
            <person name="Doyle S."/>
        </authorList>
    </citation>
    <scope>NUCLEOTIDE SEQUENCE [LARGE SCALE GENOMIC DNA]</scope>
    <source>
        <strain evidence="1 2">NCTC12877</strain>
    </source>
</reference>
<dbReference type="EMBL" id="UGQB01000004">
    <property type="protein sequence ID" value="STZ08726.1"/>
    <property type="molecule type" value="Genomic_DNA"/>
</dbReference>
<gene>
    <name evidence="1" type="ORF">NCTC12877_01731</name>
</gene>
<dbReference type="Pfam" id="PF14568">
    <property type="entry name" value="SUKH_6"/>
    <property type="match status" value="1"/>
</dbReference>
<sequence>MPEDYKEYLLNFNGAKPINKICRLNNDETSIHHMYGLHNIQHCLINVKDGKLFFADDSFGSEFFIDVHPTNLIFTTGL</sequence>